<protein>
    <recommendedName>
        <fullName evidence="3">Secreted protein</fullName>
    </recommendedName>
</protein>
<accession>A0AAV4V6H9</accession>
<evidence type="ECO:0000313" key="2">
    <source>
        <dbReference type="Proteomes" id="UP001054837"/>
    </source>
</evidence>
<evidence type="ECO:0000313" key="1">
    <source>
        <dbReference type="EMBL" id="GIY65343.1"/>
    </source>
</evidence>
<organism evidence="1 2">
    <name type="scientific">Caerostris darwini</name>
    <dbReference type="NCBI Taxonomy" id="1538125"/>
    <lineage>
        <taxon>Eukaryota</taxon>
        <taxon>Metazoa</taxon>
        <taxon>Ecdysozoa</taxon>
        <taxon>Arthropoda</taxon>
        <taxon>Chelicerata</taxon>
        <taxon>Arachnida</taxon>
        <taxon>Araneae</taxon>
        <taxon>Araneomorphae</taxon>
        <taxon>Entelegynae</taxon>
        <taxon>Araneoidea</taxon>
        <taxon>Araneidae</taxon>
        <taxon>Caerostris</taxon>
    </lineage>
</organism>
<proteinExistence type="predicted"/>
<keyword evidence="2" id="KW-1185">Reference proteome</keyword>
<sequence length="109" mass="13227">MPSKRAFLFCIFRSLWRRQERENPNLFRPERRPAYYLAAVENDLPIVRPRYALPPPQAKVIKKILFCKRQHILRRRICEPFAWWSVMNRGRESNPFPVCPYLLRPAMDK</sequence>
<dbReference type="AlphaFoldDB" id="A0AAV4V6H9"/>
<gene>
    <name evidence="1" type="ORF">CDAR_105131</name>
</gene>
<reference evidence="1 2" key="1">
    <citation type="submission" date="2021-06" db="EMBL/GenBank/DDBJ databases">
        <title>Caerostris darwini draft genome.</title>
        <authorList>
            <person name="Kono N."/>
            <person name="Arakawa K."/>
        </authorList>
    </citation>
    <scope>NUCLEOTIDE SEQUENCE [LARGE SCALE GENOMIC DNA]</scope>
</reference>
<dbReference type="Proteomes" id="UP001054837">
    <property type="component" value="Unassembled WGS sequence"/>
</dbReference>
<name>A0AAV4V6H9_9ARAC</name>
<dbReference type="EMBL" id="BPLQ01012409">
    <property type="protein sequence ID" value="GIY65343.1"/>
    <property type="molecule type" value="Genomic_DNA"/>
</dbReference>
<evidence type="ECO:0008006" key="3">
    <source>
        <dbReference type="Google" id="ProtNLM"/>
    </source>
</evidence>
<comment type="caution">
    <text evidence="1">The sequence shown here is derived from an EMBL/GenBank/DDBJ whole genome shotgun (WGS) entry which is preliminary data.</text>
</comment>